<dbReference type="OrthoDB" id="9789934at2"/>
<keyword evidence="10 19" id="KW-1133">Transmembrane helix</keyword>
<evidence type="ECO:0000256" key="12">
    <source>
        <dbReference type="ARBA" id="ARBA00023136"/>
    </source>
</evidence>
<comment type="caution">
    <text evidence="20">The sequence shown here is derived from an EMBL/GenBank/DDBJ whole genome shotgun (WGS) entry which is preliminary data.</text>
</comment>
<accession>A0A4R1PT93</accession>
<keyword evidence="9 17" id="KW-0067">ATP-binding</keyword>
<dbReference type="GO" id="GO:0016301">
    <property type="term" value="F:kinase activity"/>
    <property type="evidence" value="ECO:0007669"/>
    <property type="project" value="UniProtKB-KW"/>
</dbReference>
<feature type="transmembrane region" description="Helical" evidence="19">
    <location>
        <begin position="105"/>
        <end position="126"/>
    </location>
</feature>
<evidence type="ECO:0000256" key="11">
    <source>
        <dbReference type="ARBA" id="ARBA00023098"/>
    </source>
</evidence>
<comment type="similarity">
    <text evidence="2">Belongs to the bacterial diacylglycerol kinase family.</text>
</comment>
<dbReference type="PANTHER" id="PTHR34299:SF1">
    <property type="entry name" value="DIACYLGLYCEROL KINASE"/>
    <property type="match status" value="1"/>
</dbReference>
<evidence type="ECO:0000256" key="4">
    <source>
        <dbReference type="ARBA" id="ARBA00022516"/>
    </source>
</evidence>
<dbReference type="Proteomes" id="UP000295063">
    <property type="component" value="Unassembled WGS sequence"/>
</dbReference>
<evidence type="ECO:0000256" key="3">
    <source>
        <dbReference type="ARBA" id="ARBA00022475"/>
    </source>
</evidence>
<feature type="binding site" evidence="16">
    <location>
        <position position="78"/>
    </location>
    <ligand>
        <name>substrate</name>
    </ligand>
</feature>
<keyword evidence="5" id="KW-0808">Transferase</keyword>
<dbReference type="GO" id="GO:0005524">
    <property type="term" value="F:ATP binding"/>
    <property type="evidence" value="ECO:0007669"/>
    <property type="project" value="UniProtKB-KW"/>
</dbReference>
<dbReference type="CDD" id="cd14265">
    <property type="entry name" value="UDPK_IM_like"/>
    <property type="match status" value="1"/>
</dbReference>
<dbReference type="AlphaFoldDB" id="A0A4R1PT93"/>
<evidence type="ECO:0000256" key="5">
    <source>
        <dbReference type="ARBA" id="ARBA00022679"/>
    </source>
</evidence>
<feature type="binding site" evidence="18">
    <location>
        <position position="85"/>
    </location>
    <ligand>
        <name>a divalent metal cation</name>
        <dbReference type="ChEBI" id="CHEBI:60240"/>
    </ligand>
</feature>
<dbReference type="GO" id="GO:0046872">
    <property type="term" value="F:metal ion binding"/>
    <property type="evidence" value="ECO:0007669"/>
    <property type="project" value="UniProtKB-KW"/>
</dbReference>
<evidence type="ECO:0000256" key="16">
    <source>
        <dbReference type="PIRSR" id="PIRSR600829-2"/>
    </source>
</evidence>
<proteinExistence type="inferred from homology"/>
<evidence type="ECO:0000313" key="21">
    <source>
        <dbReference type="Proteomes" id="UP000295063"/>
    </source>
</evidence>
<evidence type="ECO:0000256" key="7">
    <source>
        <dbReference type="ARBA" id="ARBA00022741"/>
    </source>
</evidence>
<feature type="binding site" evidence="17">
    <location>
        <position position="85"/>
    </location>
    <ligand>
        <name>ATP</name>
        <dbReference type="ChEBI" id="CHEBI:30616"/>
    </ligand>
</feature>
<feature type="transmembrane region" description="Helical" evidence="19">
    <location>
        <begin position="18"/>
        <end position="35"/>
    </location>
</feature>
<evidence type="ECO:0000256" key="8">
    <source>
        <dbReference type="ARBA" id="ARBA00022777"/>
    </source>
</evidence>
<sequence length="131" mass="14123">MSYLCWALPVKPTTKTKSLVKSFYFAVTGLAYALRTQRNMKIHLAAALCTVGFGFRYAVSSVEWLILVVTIMAVIVSELMNTALEAVVDLASPGIHPLAKTAKDVAAGAVLISAISAVIIGCIIFYPKIFR</sequence>
<keyword evidence="18" id="KW-0460">Magnesium</keyword>
<evidence type="ECO:0000256" key="19">
    <source>
        <dbReference type="SAM" id="Phobius"/>
    </source>
</evidence>
<dbReference type="PANTHER" id="PTHR34299">
    <property type="entry name" value="DIACYLGLYCEROL KINASE"/>
    <property type="match status" value="1"/>
</dbReference>
<dbReference type="Gene3D" id="1.10.287.3610">
    <property type="match status" value="1"/>
</dbReference>
<evidence type="ECO:0000256" key="18">
    <source>
        <dbReference type="PIRSR" id="PIRSR600829-4"/>
    </source>
</evidence>
<keyword evidence="4" id="KW-0444">Lipid biosynthesis</keyword>
<dbReference type="RefSeq" id="WP_132082712.1">
    <property type="nucleotide sequence ID" value="NZ_SLUI01000014.1"/>
</dbReference>
<keyword evidence="14" id="KW-1208">Phospholipid metabolism</keyword>
<comment type="cofactor">
    <cofactor evidence="18">
        <name>Mg(2+)</name>
        <dbReference type="ChEBI" id="CHEBI:18420"/>
    </cofactor>
    <text evidence="18">Mn(2+), Zn(2+), Cd(2+) and Co(2+) support activity to lesser extents.</text>
</comment>
<evidence type="ECO:0000256" key="13">
    <source>
        <dbReference type="ARBA" id="ARBA00023209"/>
    </source>
</evidence>
<evidence type="ECO:0000256" key="10">
    <source>
        <dbReference type="ARBA" id="ARBA00022989"/>
    </source>
</evidence>
<keyword evidence="8 20" id="KW-0418">Kinase</keyword>
<reference evidence="20 21" key="1">
    <citation type="submission" date="2019-03" db="EMBL/GenBank/DDBJ databases">
        <title>Genomic Encyclopedia of Type Strains, Phase IV (KMG-IV): sequencing the most valuable type-strain genomes for metagenomic binning, comparative biology and taxonomic classification.</title>
        <authorList>
            <person name="Goeker M."/>
        </authorList>
    </citation>
    <scope>NUCLEOTIDE SEQUENCE [LARGE SCALE GENOMIC DNA]</scope>
    <source>
        <strain evidence="20 21">DSM 15969</strain>
    </source>
</reference>
<evidence type="ECO:0000256" key="15">
    <source>
        <dbReference type="PIRSR" id="PIRSR600829-1"/>
    </source>
</evidence>
<gene>
    <name evidence="20" type="ORF">EV210_1147</name>
</gene>
<dbReference type="EMBL" id="SLUI01000014">
    <property type="protein sequence ID" value="TCL34995.1"/>
    <property type="molecule type" value="Genomic_DNA"/>
</dbReference>
<keyword evidence="3" id="KW-1003">Cell membrane</keyword>
<name>A0A4R1PT93_9FIRM</name>
<keyword evidence="21" id="KW-1185">Reference proteome</keyword>
<evidence type="ECO:0000256" key="6">
    <source>
        <dbReference type="ARBA" id="ARBA00022692"/>
    </source>
</evidence>
<dbReference type="GO" id="GO:0005886">
    <property type="term" value="C:plasma membrane"/>
    <property type="evidence" value="ECO:0007669"/>
    <property type="project" value="UniProtKB-SubCell"/>
</dbReference>
<dbReference type="InterPro" id="IPR033717">
    <property type="entry name" value="UDPK"/>
</dbReference>
<dbReference type="PROSITE" id="PS01069">
    <property type="entry name" value="DAGK_PROKAR"/>
    <property type="match status" value="1"/>
</dbReference>
<feature type="binding site" evidence="17">
    <location>
        <begin position="103"/>
        <end position="104"/>
    </location>
    <ligand>
        <name>ATP</name>
        <dbReference type="ChEBI" id="CHEBI:30616"/>
    </ligand>
</feature>
<feature type="active site" description="Proton acceptor" evidence="15">
    <location>
        <position position="78"/>
    </location>
</feature>
<evidence type="ECO:0000313" key="20">
    <source>
        <dbReference type="EMBL" id="TCL34995.1"/>
    </source>
</evidence>
<dbReference type="InterPro" id="IPR000829">
    <property type="entry name" value="DAGK"/>
</dbReference>
<feature type="transmembrane region" description="Helical" evidence="19">
    <location>
        <begin position="65"/>
        <end position="84"/>
    </location>
</feature>
<comment type="subcellular location">
    <subcellularLocation>
        <location evidence="1">Cell membrane</location>
        <topology evidence="1">Multi-pass membrane protein</topology>
    </subcellularLocation>
</comment>
<evidence type="ECO:0000256" key="14">
    <source>
        <dbReference type="ARBA" id="ARBA00023264"/>
    </source>
</evidence>
<dbReference type="Pfam" id="PF01219">
    <property type="entry name" value="DAGK_prokar"/>
    <property type="match status" value="1"/>
</dbReference>
<dbReference type="InterPro" id="IPR036945">
    <property type="entry name" value="DAGK_sf"/>
</dbReference>
<evidence type="ECO:0000256" key="2">
    <source>
        <dbReference type="ARBA" id="ARBA00005967"/>
    </source>
</evidence>
<organism evidence="20 21">
    <name type="scientific">Anaerospora hongkongensis</name>
    <dbReference type="NCBI Taxonomy" id="244830"/>
    <lineage>
        <taxon>Bacteria</taxon>
        <taxon>Bacillati</taxon>
        <taxon>Bacillota</taxon>
        <taxon>Negativicutes</taxon>
        <taxon>Selenomonadales</taxon>
        <taxon>Sporomusaceae</taxon>
        <taxon>Anaerospora</taxon>
    </lineage>
</organism>
<keyword evidence="6 19" id="KW-0812">Transmembrane</keyword>
<keyword evidence="12 19" id="KW-0472">Membrane</keyword>
<keyword evidence="11" id="KW-0443">Lipid metabolism</keyword>
<dbReference type="GO" id="GO:0008654">
    <property type="term" value="P:phospholipid biosynthetic process"/>
    <property type="evidence" value="ECO:0007669"/>
    <property type="project" value="UniProtKB-KW"/>
</dbReference>
<keyword evidence="13" id="KW-0594">Phospholipid biosynthesis</keyword>
<keyword evidence="7 17" id="KW-0547">Nucleotide-binding</keyword>
<evidence type="ECO:0000256" key="1">
    <source>
        <dbReference type="ARBA" id="ARBA00004651"/>
    </source>
</evidence>
<evidence type="ECO:0000256" key="9">
    <source>
        <dbReference type="ARBA" id="ARBA00022840"/>
    </source>
</evidence>
<evidence type="ECO:0000256" key="17">
    <source>
        <dbReference type="PIRSR" id="PIRSR600829-3"/>
    </source>
</evidence>
<keyword evidence="18" id="KW-0479">Metal-binding</keyword>
<protein>
    <submittedName>
        <fullName evidence="20">Diacylglycerol kinase (ATP)</fullName>
    </submittedName>
</protein>